<reference evidence="1 2" key="1">
    <citation type="submission" date="2018-10" db="EMBL/GenBank/DDBJ databases">
        <title>A high-quality apple genome assembly.</title>
        <authorList>
            <person name="Hu J."/>
        </authorList>
    </citation>
    <scope>NUCLEOTIDE SEQUENCE [LARGE SCALE GENOMIC DNA]</scope>
    <source>
        <strain evidence="2">cv. HFTH1</strain>
        <tissue evidence="1">Young leaf</tissue>
    </source>
</reference>
<dbReference type="AlphaFoldDB" id="A0A498K897"/>
<comment type="caution">
    <text evidence="1">The sequence shown here is derived from an EMBL/GenBank/DDBJ whole genome shotgun (WGS) entry which is preliminary data.</text>
</comment>
<keyword evidence="2" id="KW-1185">Reference proteome</keyword>
<name>A0A498K897_MALDO</name>
<dbReference type="Proteomes" id="UP000290289">
    <property type="component" value="Chromosome 3"/>
</dbReference>
<evidence type="ECO:0000313" key="1">
    <source>
        <dbReference type="EMBL" id="RXI03497.1"/>
    </source>
</evidence>
<evidence type="ECO:0000313" key="2">
    <source>
        <dbReference type="Proteomes" id="UP000290289"/>
    </source>
</evidence>
<accession>A0A498K897</accession>
<dbReference type="EMBL" id="RDQH01000329">
    <property type="protein sequence ID" value="RXI03497.1"/>
    <property type="molecule type" value="Genomic_DNA"/>
</dbReference>
<protein>
    <submittedName>
        <fullName evidence="1">Uncharacterized protein</fullName>
    </submittedName>
</protein>
<proteinExistence type="predicted"/>
<organism evidence="1 2">
    <name type="scientific">Malus domestica</name>
    <name type="common">Apple</name>
    <name type="synonym">Pyrus malus</name>
    <dbReference type="NCBI Taxonomy" id="3750"/>
    <lineage>
        <taxon>Eukaryota</taxon>
        <taxon>Viridiplantae</taxon>
        <taxon>Streptophyta</taxon>
        <taxon>Embryophyta</taxon>
        <taxon>Tracheophyta</taxon>
        <taxon>Spermatophyta</taxon>
        <taxon>Magnoliopsida</taxon>
        <taxon>eudicotyledons</taxon>
        <taxon>Gunneridae</taxon>
        <taxon>Pentapetalae</taxon>
        <taxon>rosids</taxon>
        <taxon>fabids</taxon>
        <taxon>Rosales</taxon>
        <taxon>Rosaceae</taxon>
        <taxon>Amygdaloideae</taxon>
        <taxon>Maleae</taxon>
        <taxon>Malus</taxon>
    </lineage>
</organism>
<sequence length="111" mass="11404">MFPVPASTSVRSHRGDLAKIPTAADKRQGEDLALVDVVHVDGFKDLGLDEMADADFGHEGDGDGALDFLDELGVGHSGYAALGSDVGGDVLESHDSVGLPSNASVFPGPLM</sequence>
<gene>
    <name evidence="1" type="ORF">DVH24_004149</name>
</gene>